<name>A0AAU8FJJ3_9BACT</name>
<dbReference type="Pfam" id="PF06348">
    <property type="entry name" value="DUF1059"/>
    <property type="match status" value="1"/>
</dbReference>
<organism evidence="1">
    <name type="scientific">Dyadobacter sp. 676</name>
    <dbReference type="NCBI Taxonomy" id="3088362"/>
    <lineage>
        <taxon>Bacteria</taxon>
        <taxon>Pseudomonadati</taxon>
        <taxon>Bacteroidota</taxon>
        <taxon>Cytophagia</taxon>
        <taxon>Cytophagales</taxon>
        <taxon>Spirosomataceae</taxon>
        <taxon>Dyadobacter</taxon>
    </lineage>
</organism>
<dbReference type="EMBL" id="CP159289">
    <property type="protein sequence ID" value="XCH24018.1"/>
    <property type="molecule type" value="Genomic_DNA"/>
</dbReference>
<dbReference type="RefSeq" id="WP_353719342.1">
    <property type="nucleotide sequence ID" value="NZ_CP159289.1"/>
</dbReference>
<reference evidence="1" key="1">
    <citation type="submission" date="2024-06" db="EMBL/GenBank/DDBJ databases">
        <title>Sequencing and assembly of the genome of Dyadobacter sp. strain 676, a symbiont of Cyamopsis tetragonoloba.</title>
        <authorList>
            <person name="Guro P."/>
            <person name="Sazanova A."/>
            <person name="Kuznetsova I."/>
            <person name="Belimov A."/>
            <person name="Safronova V."/>
        </authorList>
    </citation>
    <scope>NUCLEOTIDE SEQUENCE</scope>
    <source>
        <strain evidence="1">676</strain>
    </source>
</reference>
<accession>A0AAU8FJJ3</accession>
<protein>
    <submittedName>
        <fullName evidence="1">DUF1059 domain-containing protein</fullName>
    </submittedName>
</protein>
<evidence type="ECO:0000313" key="1">
    <source>
        <dbReference type="EMBL" id="XCH24018.1"/>
    </source>
</evidence>
<gene>
    <name evidence="1" type="ORF">ABV298_27495</name>
</gene>
<dbReference type="AlphaFoldDB" id="A0AAU8FJJ3"/>
<sequence length="57" mass="6258">MKTLHCRDAGFDCEGVIKAATDEEVLAQAAVHARDVHDVQVTPELAAQLRTLIKEEN</sequence>
<proteinExistence type="predicted"/>
<dbReference type="InterPro" id="IPR009409">
    <property type="entry name" value="DUF1059"/>
</dbReference>